<proteinExistence type="predicted"/>
<gene>
    <name evidence="2" type="ORF">LCGC14_2108410</name>
</gene>
<evidence type="ECO:0000256" key="1">
    <source>
        <dbReference type="SAM" id="MobiDB-lite"/>
    </source>
</evidence>
<evidence type="ECO:0000313" key="2">
    <source>
        <dbReference type="EMBL" id="KKL70083.1"/>
    </source>
</evidence>
<feature type="non-terminal residue" evidence="2">
    <location>
        <position position="61"/>
    </location>
</feature>
<feature type="region of interest" description="Disordered" evidence="1">
    <location>
        <begin position="1"/>
        <end position="61"/>
    </location>
</feature>
<comment type="caution">
    <text evidence="2">The sequence shown here is derived from an EMBL/GenBank/DDBJ whole genome shotgun (WGS) entry which is preliminary data.</text>
</comment>
<reference evidence="2" key="1">
    <citation type="journal article" date="2015" name="Nature">
        <title>Complex archaea that bridge the gap between prokaryotes and eukaryotes.</title>
        <authorList>
            <person name="Spang A."/>
            <person name="Saw J.H."/>
            <person name="Jorgensen S.L."/>
            <person name="Zaremba-Niedzwiedzka K."/>
            <person name="Martijn J."/>
            <person name="Lind A.E."/>
            <person name="van Eijk R."/>
            <person name="Schleper C."/>
            <person name="Guy L."/>
            <person name="Ettema T.J."/>
        </authorList>
    </citation>
    <scope>NUCLEOTIDE SEQUENCE</scope>
</reference>
<name>A0A0F9E7Q0_9ZZZZ</name>
<sequence>MVKYSNKEHIDKQQGGDEFSTGADFSAEAEKAKRDDAALRKGVESSTAPLTGPVGDSAPST</sequence>
<dbReference type="EMBL" id="LAZR01026001">
    <property type="protein sequence ID" value="KKL70083.1"/>
    <property type="molecule type" value="Genomic_DNA"/>
</dbReference>
<protein>
    <submittedName>
        <fullName evidence="2">Uncharacterized protein</fullName>
    </submittedName>
</protein>
<dbReference type="AlphaFoldDB" id="A0A0F9E7Q0"/>
<feature type="compositionally biased region" description="Basic and acidic residues" evidence="1">
    <location>
        <begin position="1"/>
        <end position="15"/>
    </location>
</feature>
<accession>A0A0F9E7Q0</accession>
<feature type="compositionally biased region" description="Basic and acidic residues" evidence="1">
    <location>
        <begin position="28"/>
        <end position="43"/>
    </location>
</feature>
<organism evidence="2">
    <name type="scientific">marine sediment metagenome</name>
    <dbReference type="NCBI Taxonomy" id="412755"/>
    <lineage>
        <taxon>unclassified sequences</taxon>
        <taxon>metagenomes</taxon>
        <taxon>ecological metagenomes</taxon>
    </lineage>
</organism>